<comment type="caution">
    <text evidence="2">The sequence shown here is derived from an EMBL/GenBank/DDBJ whole genome shotgun (WGS) entry which is preliminary data.</text>
</comment>
<evidence type="ECO:0000313" key="3">
    <source>
        <dbReference type="Proteomes" id="UP000663845"/>
    </source>
</evidence>
<dbReference type="AlphaFoldDB" id="A0A814TDF4"/>
<organism evidence="2 3">
    <name type="scientific">Adineta steineri</name>
    <dbReference type="NCBI Taxonomy" id="433720"/>
    <lineage>
        <taxon>Eukaryota</taxon>
        <taxon>Metazoa</taxon>
        <taxon>Spiralia</taxon>
        <taxon>Gnathifera</taxon>
        <taxon>Rotifera</taxon>
        <taxon>Eurotatoria</taxon>
        <taxon>Bdelloidea</taxon>
        <taxon>Adinetida</taxon>
        <taxon>Adinetidae</taxon>
        <taxon>Adineta</taxon>
    </lineage>
</organism>
<dbReference type="Proteomes" id="UP000663845">
    <property type="component" value="Unassembled WGS sequence"/>
</dbReference>
<dbReference type="EMBL" id="CAJNOG010000304">
    <property type="protein sequence ID" value="CAF1160265.1"/>
    <property type="molecule type" value="Genomic_DNA"/>
</dbReference>
<evidence type="ECO:0000256" key="1">
    <source>
        <dbReference type="SAM" id="MobiDB-lite"/>
    </source>
</evidence>
<protein>
    <submittedName>
        <fullName evidence="2">Uncharacterized protein</fullName>
    </submittedName>
</protein>
<name>A0A814TDF4_9BILA</name>
<reference evidence="2" key="1">
    <citation type="submission" date="2021-02" db="EMBL/GenBank/DDBJ databases">
        <authorList>
            <person name="Nowell W R."/>
        </authorList>
    </citation>
    <scope>NUCLEOTIDE SEQUENCE</scope>
</reference>
<feature type="compositionally biased region" description="Polar residues" evidence="1">
    <location>
        <begin position="58"/>
        <end position="68"/>
    </location>
</feature>
<feature type="region of interest" description="Disordered" evidence="1">
    <location>
        <begin position="56"/>
        <end position="77"/>
    </location>
</feature>
<gene>
    <name evidence="2" type="ORF">JYZ213_LOCUS24608</name>
</gene>
<accession>A0A814TDF4</accession>
<sequence>MLLQDDNAYVREDTLYLKIIIALNDTPKVLLPFMLTLNPALPNYVQDNLIHQEEIKRQQQQTATVNTPQPVPMNTAK</sequence>
<evidence type="ECO:0000313" key="2">
    <source>
        <dbReference type="EMBL" id="CAF1160265.1"/>
    </source>
</evidence>
<proteinExistence type="predicted"/>